<dbReference type="EMBL" id="BLRU01000237">
    <property type="protein sequence ID" value="GFP20074.1"/>
    <property type="molecule type" value="Genomic_DNA"/>
</dbReference>
<keyword evidence="1" id="KW-0812">Transmembrane</keyword>
<organism evidence="2 3">
    <name type="scientific">Candidatus Hakubella thermalkaliphila</name>
    <dbReference type="NCBI Taxonomy" id="2754717"/>
    <lineage>
        <taxon>Bacteria</taxon>
        <taxon>Bacillati</taxon>
        <taxon>Actinomycetota</taxon>
        <taxon>Actinomycetota incertae sedis</taxon>
        <taxon>Candidatus Hakubellales</taxon>
        <taxon>Candidatus Hakubellaceae</taxon>
        <taxon>Candidatus Hakubella</taxon>
    </lineage>
</organism>
<evidence type="ECO:0000313" key="3">
    <source>
        <dbReference type="Proteomes" id="UP000574717"/>
    </source>
</evidence>
<gene>
    <name evidence="2" type="ORF">HKBW3S03_01577</name>
</gene>
<keyword evidence="1" id="KW-1133">Transmembrane helix</keyword>
<dbReference type="Proteomes" id="UP000574717">
    <property type="component" value="Unassembled WGS sequence"/>
</dbReference>
<accession>A0A6V8NL09</accession>
<name>A0A6V8NL09_9ACTN</name>
<feature type="transmembrane region" description="Helical" evidence="1">
    <location>
        <begin position="6"/>
        <end position="30"/>
    </location>
</feature>
<sequence>YLRTDFLYISGLMAGIIVFGGLGYIVGGVVGPPDNPLLHLEEQKAL</sequence>
<protein>
    <submittedName>
        <fullName evidence="2">Uncharacterized protein</fullName>
    </submittedName>
</protein>
<dbReference type="AlphaFoldDB" id="A0A6V8NL09"/>
<comment type="caution">
    <text evidence="2">The sequence shown here is derived from an EMBL/GenBank/DDBJ whole genome shotgun (WGS) entry which is preliminary data.</text>
</comment>
<feature type="non-terminal residue" evidence="2">
    <location>
        <position position="1"/>
    </location>
</feature>
<evidence type="ECO:0000256" key="1">
    <source>
        <dbReference type="SAM" id="Phobius"/>
    </source>
</evidence>
<proteinExistence type="predicted"/>
<keyword evidence="1" id="KW-0472">Membrane</keyword>
<evidence type="ECO:0000313" key="2">
    <source>
        <dbReference type="EMBL" id="GFP20074.1"/>
    </source>
</evidence>
<reference evidence="2 3" key="1">
    <citation type="journal article" date="2020" name="Front. Microbiol.">
        <title>Single-cell genomics of novel Actinobacteria with the Wood-Ljungdahl pathway discovered in a serpentinizing system.</title>
        <authorList>
            <person name="Merino N."/>
            <person name="Kawai M."/>
            <person name="Boyd E.S."/>
            <person name="Colman D.R."/>
            <person name="McGlynn S.E."/>
            <person name="Nealson K.H."/>
            <person name="Kurokawa K."/>
            <person name="Hongoh Y."/>
        </authorList>
    </citation>
    <scope>NUCLEOTIDE SEQUENCE [LARGE SCALE GENOMIC DNA]</scope>
    <source>
        <strain evidence="2 3">S03</strain>
    </source>
</reference>